<sequence length="87" mass="9614">MTLTKAILSRGPGFPASNVPRVPDKAQAVTLQAKVPRGKLGRHELNFIILHRASTPSGEKSRLSASRRSSVFLKKTKIYTETCWPNL</sequence>
<name>A0A448Z6N8_9STRA</name>
<dbReference type="EMBL" id="CAACVS010000137">
    <property type="protein sequence ID" value="VEU37699.1"/>
    <property type="molecule type" value="Genomic_DNA"/>
</dbReference>
<dbReference type="AlphaFoldDB" id="A0A448Z6N8"/>
<organism evidence="2 3">
    <name type="scientific">Pseudo-nitzschia multistriata</name>
    <dbReference type="NCBI Taxonomy" id="183589"/>
    <lineage>
        <taxon>Eukaryota</taxon>
        <taxon>Sar</taxon>
        <taxon>Stramenopiles</taxon>
        <taxon>Ochrophyta</taxon>
        <taxon>Bacillariophyta</taxon>
        <taxon>Bacillariophyceae</taxon>
        <taxon>Bacillariophycidae</taxon>
        <taxon>Bacillariales</taxon>
        <taxon>Bacillariaceae</taxon>
        <taxon>Pseudo-nitzschia</taxon>
    </lineage>
</organism>
<keyword evidence="3" id="KW-1185">Reference proteome</keyword>
<feature type="region of interest" description="Disordered" evidence="1">
    <location>
        <begin position="1"/>
        <end position="21"/>
    </location>
</feature>
<reference evidence="2 3" key="1">
    <citation type="submission" date="2019-01" db="EMBL/GenBank/DDBJ databases">
        <authorList>
            <person name="Ferrante I. M."/>
        </authorList>
    </citation>
    <scope>NUCLEOTIDE SEQUENCE [LARGE SCALE GENOMIC DNA]</scope>
    <source>
        <strain evidence="2 3">B856</strain>
    </source>
</reference>
<evidence type="ECO:0000256" key="1">
    <source>
        <dbReference type="SAM" id="MobiDB-lite"/>
    </source>
</evidence>
<protein>
    <submittedName>
        <fullName evidence="2">Uncharacterized protein</fullName>
    </submittedName>
</protein>
<dbReference type="Proteomes" id="UP000291116">
    <property type="component" value="Unassembled WGS sequence"/>
</dbReference>
<accession>A0A448Z6N8</accession>
<gene>
    <name evidence="2" type="ORF">PSNMU_V1.4_AUG-EV-PASAV3_0045270</name>
</gene>
<evidence type="ECO:0000313" key="2">
    <source>
        <dbReference type="EMBL" id="VEU37699.1"/>
    </source>
</evidence>
<evidence type="ECO:0000313" key="3">
    <source>
        <dbReference type="Proteomes" id="UP000291116"/>
    </source>
</evidence>
<proteinExistence type="predicted"/>